<protein>
    <submittedName>
        <fullName evidence="1">11423_t:CDS:1</fullName>
    </submittedName>
</protein>
<organism evidence="1 2">
    <name type="scientific">Funneliformis caledonium</name>
    <dbReference type="NCBI Taxonomy" id="1117310"/>
    <lineage>
        <taxon>Eukaryota</taxon>
        <taxon>Fungi</taxon>
        <taxon>Fungi incertae sedis</taxon>
        <taxon>Mucoromycota</taxon>
        <taxon>Glomeromycotina</taxon>
        <taxon>Glomeromycetes</taxon>
        <taxon>Glomerales</taxon>
        <taxon>Glomeraceae</taxon>
        <taxon>Funneliformis</taxon>
    </lineage>
</organism>
<comment type="caution">
    <text evidence="1">The sequence shown here is derived from an EMBL/GenBank/DDBJ whole genome shotgun (WGS) entry which is preliminary data.</text>
</comment>
<proteinExistence type="predicted"/>
<reference evidence="1" key="1">
    <citation type="submission" date="2021-06" db="EMBL/GenBank/DDBJ databases">
        <authorList>
            <person name="Kallberg Y."/>
            <person name="Tangrot J."/>
            <person name="Rosling A."/>
        </authorList>
    </citation>
    <scope>NUCLEOTIDE SEQUENCE</scope>
    <source>
        <strain evidence="1">UK204</strain>
    </source>
</reference>
<dbReference type="EMBL" id="CAJVPQ010011876">
    <property type="protein sequence ID" value="CAG8729297.1"/>
    <property type="molecule type" value="Genomic_DNA"/>
</dbReference>
<dbReference type="OrthoDB" id="2357865at2759"/>
<sequence>IMRKIAFLPPPNPIVRLAGDESVPQLGDYVLVMLGRLFQDRYLCNECKRSLIGEKYHEEFSSEFWKDQESGTSDPKGVIPEVSNPVTEILAGGLCIGRK</sequence>
<feature type="non-terminal residue" evidence="1">
    <location>
        <position position="99"/>
    </location>
</feature>
<evidence type="ECO:0000313" key="1">
    <source>
        <dbReference type="EMBL" id="CAG8729297.1"/>
    </source>
</evidence>
<evidence type="ECO:0000313" key="2">
    <source>
        <dbReference type="Proteomes" id="UP000789570"/>
    </source>
</evidence>
<dbReference type="AlphaFoldDB" id="A0A9N9NE63"/>
<dbReference type="Proteomes" id="UP000789570">
    <property type="component" value="Unassembled WGS sequence"/>
</dbReference>
<keyword evidence="2" id="KW-1185">Reference proteome</keyword>
<gene>
    <name evidence="1" type="ORF">FCALED_LOCUS14877</name>
</gene>
<name>A0A9N9NE63_9GLOM</name>
<accession>A0A9N9NE63</accession>
<feature type="non-terminal residue" evidence="1">
    <location>
        <position position="1"/>
    </location>
</feature>